<dbReference type="SUPFAM" id="SSF46785">
    <property type="entry name" value="Winged helix' DNA-binding domain"/>
    <property type="match status" value="1"/>
</dbReference>
<gene>
    <name evidence="6" type="ORF">HNR67_006234</name>
</gene>
<dbReference type="PANTHER" id="PTHR30118">
    <property type="entry name" value="HTH-TYPE TRANSCRIPTIONAL REGULATOR LEUO-RELATED"/>
    <property type="match status" value="1"/>
</dbReference>
<dbReference type="CDD" id="cd08417">
    <property type="entry name" value="PBP2_Nitroaromatics_like"/>
    <property type="match status" value="1"/>
</dbReference>
<accession>A0A7W7CI06</accession>
<dbReference type="SUPFAM" id="SSF53850">
    <property type="entry name" value="Periplasmic binding protein-like II"/>
    <property type="match status" value="1"/>
</dbReference>
<dbReference type="PRINTS" id="PR00039">
    <property type="entry name" value="HTHLYSR"/>
</dbReference>
<keyword evidence="4" id="KW-0804">Transcription</keyword>
<evidence type="ECO:0000256" key="1">
    <source>
        <dbReference type="ARBA" id="ARBA00009437"/>
    </source>
</evidence>
<dbReference type="InterPro" id="IPR037402">
    <property type="entry name" value="YidZ_PBP2"/>
</dbReference>
<dbReference type="InterPro" id="IPR005119">
    <property type="entry name" value="LysR_subst-bd"/>
</dbReference>
<dbReference type="GO" id="GO:0003700">
    <property type="term" value="F:DNA-binding transcription factor activity"/>
    <property type="evidence" value="ECO:0007669"/>
    <property type="project" value="InterPro"/>
</dbReference>
<dbReference type="Gene3D" id="1.10.10.10">
    <property type="entry name" value="Winged helix-like DNA-binding domain superfamily/Winged helix DNA-binding domain"/>
    <property type="match status" value="1"/>
</dbReference>
<name>A0A7W7CI06_9PSEU</name>
<evidence type="ECO:0000313" key="7">
    <source>
        <dbReference type="Proteomes" id="UP000533598"/>
    </source>
</evidence>
<evidence type="ECO:0000256" key="4">
    <source>
        <dbReference type="ARBA" id="ARBA00023163"/>
    </source>
</evidence>
<dbReference type="InterPro" id="IPR000847">
    <property type="entry name" value="LysR_HTH_N"/>
</dbReference>
<reference evidence="6 7" key="1">
    <citation type="submission" date="2020-08" db="EMBL/GenBank/DDBJ databases">
        <title>Sequencing the genomes of 1000 actinobacteria strains.</title>
        <authorList>
            <person name="Klenk H.-P."/>
        </authorList>
    </citation>
    <scope>NUCLEOTIDE SEQUENCE [LARGE SCALE GENOMIC DNA]</scope>
    <source>
        <strain evidence="6 7">DSM 44230</strain>
    </source>
</reference>
<comment type="caution">
    <text evidence="6">The sequence shown here is derived from an EMBL/GenBank/DDBJ whole genome shotgun (WGS) entry which is preliminary data.</text>
</comment>
<evidence type="ECO:0000259" key="5">
    <source>
        <dbReference type="PROSITE" id="PS50931"/>
    </source>
</evidence>
<keyword evidence="2" id="KW-0805">Transcription regulation</keyword>
<dbReference type="PANTHER" id="PTHR30118:SF15">
    <property type="entry name" value="TRANSCRIPTIONAL REGULATORY PROTEIN"/>
    <property type="match status" value="1"/>
</dbReference>
<feature type="domain" description="HTH lysR-type" evidence="5">
    <location>
        <begin position="9"/>
        <end position="65"/>
    </location>
</feature>
<organism evidence="6 7">
    <name type="scientific">Crossiella cryophila</name>
    <dbReference type="NCBI Taxonomy" id="43355"/>
    <lineage>
        <taxon>Bacteria</taxon>
        <taxon>Bacillati</taxon>
        <taxon>Actinomycetota</taxon>
        <taxon>Actinomycetes</taxon>
        <taxon>Pseudonocardiales</taxon>
        <taxon>Pseudonocardiaceae</taxon>
        <taxon>Crossiella</taxon>
    </lineage>
</organism>
<evidence type="ECO:0000256" key="3">
    <source>
        <dbReference type="ARBA" id="ARBA00023125"/>
    </source>
</evidence>
<comment type="similarity">
    <text evidence="1">Belongs to the LysR transcriptional regulatory family.</text>
</comment>
<dbReference type="AlphaFoldDB" id="A0A7W7CI06"/>
<evidence type="ECO:0000256" key="2">
    <source>
        <dbReference type="ARBA" id="ARBA00023015"/>
    </source>
</evidence>
<dbReference type="Pfam" id="PF00126">
    <property type="entry name" value="HTH_1"/>
    <property type="match status" value="1"/>
</dbReference>
<dbReference type="RefSeq" id="WP_185005786.1">
    <property type="nucleotide sequence ID" value="NZ_JACHMH010000001.1"/>
</dbReference>
<dbReference type="EMBL" id="JACHMH010000001">
    <property type="protein sequence ID" value="MBB4680116.1"/>
    <property type="molecule type" value="Genomic_DNA"/>
</dbReference>
<sequence length="310" mass="33575">MSDDWGRADLNLLLPLNALLIERNVTRAAERISVAQPSMSAMLAKLRRHFDDPLLIREGRGMALTPLAESLAGPVQAALVAARAVLTAGSRFDPATESRTFSVLASDYAATTLLRPALRGLLTEAPGVRLTVEPLRADLVEVVRSGRCDLLLWPLQLPEQELLQFPHTPLFEDEFIAVVDRDNPLTGPLTRADLARLPAVEVNGVGDRWAVPRGKLAEQGLRQPAAVTVESFTLGLQMVAGTHLITLTQRLLFEALGPGLGLREVPMAEPGPKLTIAGFWHPRQVLDPANQWLRAHLARVAAGLGGVRPS</sequence>
<keyword evidence="7" id="KW-1185">Reference proteome</keyword>
<dbReference type="PROSITE" id="PS50931">
    <property type="entry name" value="HTH_LYSR"/>
    <property type="match status" value="1"/>
</dbReference>
<evidence type="ECO:0000313" key="6">
    <source>
        <dbReference type="EMBL" id="MBB4680116.1"/>
    </source>
</evidence>
<keyword evidence="3 6" id="KW-0238">DNA-binding</keyword>
<dbReference type="GO" id="GO:0003677">
    <property type="term" value="F:DNA binding"/>
    <property type="evidence" value="ECO:0007669"/>
    <property type="project" value="UniProtKB-KW"/>
</dbReference>
<dbReference type="Pfam" id="PF03466">
    <property type="entry name" value="LysR_substrate"/>
    <property type="match status" value="1"/>
</dbReference>
<dbReference type="InterPro" id="IPR050389">
    <property type="entry name" value="LysR-type_TF"/>
</dbReference>
<dbReference type="InterPro" id="IPR036388">
    <property type="entry name" value="WH-like_DNA-bd_sf"/>
</dbReference>
<protein>
    <submittedName>
        <fullName evidence="6">DNA-binding transcriptional LysR family regulator</fullName>
    </submittedName>
</protein>
<dbReference type="Proteomes" id="UP000533598">
    <property type="component" value="Unassembled WGS sequence"/>
</dbReference>
<dbReference type="Gene3D" id="3.40.190.10">
    <property type="entry name" value="Periplasmic binding protein-like II"/>
    <property type="match status" value="2"/>
</dbReference>
<proteinExistence type="inferred from homology"/>
<dbReference type="InterPro" id="IPR036390">
    <property type="entry name" value="WH_DNA-bd_sf"/>
</dbReference>